<dbReference type="SUPFAM" id="SSF48179">
    <property type="entry name" value="6-phosphogluconate dehydrogenase C-terminal domain-like"/>
    <property type="match status" value="1"/>
</dbReference>
<dbReference type="PROSITE" id="PS51176">
    <property type="entry name" value="PDH_ADH"/>
    <property type="match status" value="1"/>
</dbReference>
<dbReference type="InterPro" id="IPR050812">
    <property type="entry name" value="Preph/Arog_dehydrog"/>
</dbReference>
<dbReference type="Gene3D" id="1.10.3660.10">
    <property type="entry name" value="6-phosphogluconate dehydrogenase C-terminal like domain"/>
    <property type="match status" value="1"/>
</dbReference>
<dbReference type="PANTHER" id="PTHR21363">
    <property type="entry name" value="PREPHENATE DEHYDROGENASE"/>
    <property type="match status" value="1"/>
</dbReference>
<dbReference type="Proteomes" id="UP000178379">
    <property type="component" value="Unassembled WGS sequence"/>
</dbReference>
<dbReference type="InterPro" id="IPR003099">
    <property type="entry name" value="Prephen_DH"/>
</dbReference>
<evidence type="ECO:0000259" key="2">
    <source>
        <dbReference type="PROSITE" id="PS51176"/>
    </source>
</evidence>
<keyword evidence="1" id="KW-0560">Oxidoreductase</keyword>
<dbReference type="SUPFAM" id="SSF51735">
    <property type="entry name" value="NAD(P)-binding Rossmann-fold domains"/>
    <property type="match status" value="1"/>
</dbReference>
<dbReference type="Gene3D" id="3.40.50.720">
    <property type="entry name" value="NAD(P)-binding Rossmann-like Domain"/>
    <property type="match status" value="1"/>
</dbReference>
<dbReference type="InterPro" id="IPR046825">
    <property type="entry name" value="PDH_C"/>
</dbReference>
<dbReference type="GO" id="GO:0006571">
    <property type="term" value="P:tyrosine biosynthetic process"/>
    <property type="evidence" value="ECO:0007669"/>
    <property type="project" value="InterPro"/>
</dbReference>
<evidence type="ECO:0000313" key="4">
    <source>
        <dbReference type="Proteomes" id="UP000178379"/>
    </source>
</evidence>
<dbReference type="InterPro" id="IPR008927">
    <property type="entry name" value="6-PGluconate_DH-like_C_sf"/>
</dbReference>
<proteinExistence type="predicted"/>
<dbReference type="EMBL" id="MFSQ01000035">
    <property type="protein sequence ID" value="OGI41146.1"/>
    <property type="molecule type" value="Genomic_DNA"/>
</dbReference>
<dbReference type="GO" id="GO:0070403">
    <property type="term" value="F:NAD+ binding"/>
    <property type="evidence" value="ECO:0007669"/>
    <property type="project" value="InterPro"/>
</dbReference>
<protein>
    <submittedName>
        <fullName evidence="3">Prephenate dehydrogenase</fullName>
    </submittedName>
</protein>
<dbReference type="FunFam" id="3.40.50.720:FF:000208">
    <property type="entry name" value="Prephenate dehydrogenase"/>
    <property type="match status" value="1"/>
</dbReference>
<evidence type="ECO:0000313" key="3">
    <source>
        <dbReference type="EMBL" id="OGI41146.1"/>
    </source>
</evidence>
<name>A0A1F6T7T7_9PROT</name>
<dbReference type="GO" id="GO:0008977">
    <property type="term" value="F:prephenate dehydrogenase (NAD+) activity"/>
    <property type="evidence" value="ECO:0007669"/>
    <property type="project" value="InterPro"/>
</dbReference>
<dbReference type="GO" id="GO:0004665">
    <property type="term" value="F:prephenate dehydrogenase (NADP+) activity"/>
    <property type="evidence" value="ECO:0007669"/>
    <property type="project" value="InterPro"/>
</dbReference>
<dbReference type="InterPro" id="IPR036291">
    <property type="entry name" value="NAD(P)-bd_dom_sf"/>
</dbReference>
<dbReference type="Pfam" id="PF02153">
    <property type="entry name" value="PDH_N"/>
    <property type="match status" value="1"/>
</dbReference>
<comment type="caution">
    <text evidence="3">The sequence shown here is derived from an EMBL/GenBank/DDBJ whole genome shotgun (WGS) entry which is preliminary data.</text>
</comment>
<dbReference type="PANTHER" id="PTHR21363:SF0">
    <property type="entry name" value="PREPHENATE DEHYDROGENASE [NADP(+)]"/>
    <property type="match status" value="1"/>
</dbReference>
<dbReference type="STRING" id="1817756.A2140_02485"/>
<sequence>MINRLTIIGVGLIGGSLARALKTAGAVREVVGFGRSLGNLQLAIELGVIDRAAVNAADAVRESDVVVIAVPVGNGDEILRQIAPVLAAGTIVTDVGSVKGAVISSARHALGNRFPDFVPGHPLAGTEQSGVSASLAELFHGRRVVLTPEADTHAAATAQVSALWKAAGAEVVTMTADLHDRVLAASSHLPHALAYTLVDMLVRHDEHKAVFDCASGGFRDFTRIAASDPVMWRDICLANRAALAPLLRQYQGELDELIRAVDEGDGKWMLEVFTRAKHARDGLNKKS</sequence>
<evidence type="ECO:0000256" key="1">
    <source>
        <dbReference type="ARBA" id="ARBA00023002"/>
    </source>
</evidence>
<reference evidence="3 4" key="1">
    <citation type="journal article" date="2016" name="Nat. Commun.">
        <title>Thousands of microbial genomes shed light on interconnected biogeochemical processes in an aquifer system.</title>
        <authorList>
            <person name="Anantharaman K."/>
            <person name="Brown C.T."/>
            <person name="Hug L.A."/>
            <person name="Sharon I."/>
            <person name="Castelle C.J."/>
            <person name="Probst A.J."/>
            <person name="Thomas B.C."/>
            <person name="Singh A."/>
            <person name="Wilkins M.J."/>
            <person name="Karaoz U."/>
            <person name="Brodie E.L."/>
            <person name="Williams K.H."/>
            <person name="Hubbard S.S."/>
            <person name="Banfield J.F."/>
        </authorList>
    </citation>
    <scope>NUCLEOTIDE SEQUENCE [LARGE SCALE GENOMIC DNA]</scope>
</reference>
<organism evidence="3 4">
    <name type="scientific">Candidatus Muproteobacteria bacterium RBG_16_62_13</name>
    <dbReference type="NCBI Taxonomy" id="1817756"/>
    <lineage>
        <taxon>Bacteria</taxon>
        <taxon>Pseudomonadati</taxon>
        <taxon>Pseudomonadota</taxon>
        <taxon>Candidatus Muproteobacteria</taxon>
    </lineage>
</organism>
<feature type="domain" description="Prephenate/arogenate dehydrogenase" evidence="2">
    <location>
        <begin position="3"/>
        <end position="287"/>
    </location>
</feature>
<dbReference type="Pfam" id="PF20463">
    <property type="entry name" value="PDH_C"/>
    <property type="match status" value="1"/>
</dbReference>
<dbReference type="InterPro" id="IPR046826">
    <property type="entry name" value="PDH_N"/>
</dbReference>
<dbReference type="AlphaFoldDB" id="A0A1F6T7T7"/>
<accession>A0A1F6T7T7</accession>
<gene>
    <name evidence="3" type="ORF">A2140_02485</name>
</gene>